<evidence type="ECO:0000256" key="5">
    <source>
        <dbReference type="PROSITE-ProRule" id="PRU00228"/>
    </source>
</evidence>
<keyword evidence="8" id="KW-0812">Transmembrane</keyword>
<keyword evidence="1" id="KW-0479">Metal-binding</keyword>
<evidence type="ECO:0000259" key="9">
    <source>
        <dbReference type="PROSITE" id="PS50135"/>
    </source>
</evidence>
<dbReference type="Gene3D" id="3.30.60.90">
    <property type="match status" value="1"/>
</dbReference>
<feature type="region of interest" description="Disordered" evidence="7">
    <location>
        <begin position="196"/>
        <end position="249"/>
    </location>
</feature>
<dbReference type="PROSITE" id="PS01357">
    <property type="entry name" value="ZF_ZZ_1"/>
    <property type="match status" value="1"/>
</dbReference>
<organism evidence="11 12">
    <name type="scientific">Polychaeton citri CBS 116435</name>
    <dbReference type="NCBI Taxonomy" id="1314669"/>
    <lineage>
        <taxon>Eukaryota</taxon>
        <taxon>Fungi</taxon>
        <taxon>Dikarya</taxon>
        <taxon>Ascomycota</taxon>
        <taxon>Pezizomycotina</taxon>
        <taxon>Dothideomycetes</taxon>
        <taxon>Dothideomycetidae</taxon>
        <taxon>Capnodiales</taxon>
        <taxon>Capnodiaceae</taxon>
        <taxon>Polychaeton</taxon>
    </lineage>
</organism>
<dbReference type="InterPro" id="IPR018247">
    <property type="entry name" value="EF_Hand_1_Ca_BS"/>
</dbReference>
<evidence type="ECO:0000256" key="7">
    <source>
        <dbReference type="SAM" id="MobiDB-lite"/>
    </source>
</evidence>
<dbReference type="PANTHER" id="PTHR15090">
    <property type="entry name" value="SEQUESTOSOME 1-RELATED"/>
    <property type="match status" value="1"/>
</dbReference>
<evidence type="ECO:0000256" key="6">
    <source>
        <dbReference type="SAM" id="Coils"/>
    </source>
</evidence>
<dbReference type="InterPro" id="IPR000433">
    <property type="entry name" value="Znf_ZZ"/>
</dbReference>
<keyword evidence="4" id="KW-0106">Calcium</keyword>
<dbReference type="InterPro" id="IPR011992">
    <property type="entry name" value="EF-hand-dom_pair"/>
</dbReference>
<evidence type="ECO:0000259" key="10">
    <source>
        <dbReference type="PROSITE" id="PS50222"/>
    </source>
</evidence>
<keyword evidence="2 5" id="KW-0863">Zinc-finger</keyword>
<keyword evidence="6" id="KW-0175">Coiled coil</keyword>
<dbReference type="InterPro" id="IPR043145">
    <property type="entry name" value="Znf_ZZ_sf"/>
</dbReference>
<evidence type="ECO:0000256" key="8">
    <source>
        <dbReference type="SAM" id="Phobius"/>
    </source>
</evidence>
<feature type="transmembrane region" description="Helical" evidence="8">
    <location>
        <begin position="12"/>
        <end position="33"/>
    </location>
</feature>
<dbReference type="Proteomes" id="UP000799441">
    <property type="component" value="Unassembled WGS sequence"/>
</dbReference>
<evidence type="ECO:0000256" key="1">
    <source>
        <dbReference type="ARBA" id="ARBA00022723"/>
    </source>
</evidence>
<dbReference type="Pfam" id="PF13202">
    <property type="entry name" value="EF-hand_5"/>
    <property type="match status" value="1"/>
</dbReference>
<keyword evidence="3" id="KW-0862">Zinc</keyword>
<feature type="compositionally biased region" description="Polar residues" evidence="7">
    <location>
        <begin position="797"/>
        <end position="809"/>
    </location>
</feature>
<proteinExistence type="predicted"/>
<keyword evidence="8" id="KW-0472">Membrane</keyword>
<name>A0A9P4USM6_9PEZI</name>
<feature type="domain" description="ZZ-type" evidence="9">
    <location>
        <begin position="272"/>
        <end position="324"/>
    </location>
</feature>
<dbReference type="GO" id="GO:0008270">
    <property type="term" value="F:zinc ion binding"/>
    <property type="evidence" value="ECO:0007669"/>
    <property type="project" value="UniProtKB-KW"/>
</dbReference>
<gene>
    <name evidence="11" type="ORF">K431DRAFT_282520</name>
</gene>
<feature type="domain" description="EF-hand" evidence="10">
    <location>
        <begin position="414"/>
        <end position="449"/>
    </location>
</feature>
<dbReference type="Pfam" id="PF00569">
    <property type="entry name" value="ZZ"/>
    <property type="match status" value="1"/>
</dbReference>
<dbReference type="OrthoDB" id="2122982at2759"/>
<accession>A0A9P4USM6</accession>
<dbReference type="GO" id="GO:0005509">
    <property type="term" value="F:calcium ion binding"/>
    <property type="evidence" value="ECO:0007669"/>
    <property type="project" value="InterPro"/>
</dbReference>
<evidence type="ECO:0000256" key="3">
    <source>
        <dbReference type="ARBA" id="ARBA00022833"/>
    </source>
</evidence>
<dbReference type="PROSITE" id="PS50135">
    <property type="entry name" value="ZF_ZZ_2"/>
    <property type="match status" value="1"/>
</dbReference>
<feature type="coiled-coil region" evidence="6">
    <location>
        <begin position="662"/>
        <end position="689"/>
    </location>
</feature>
<dbReference type="PROSITE" id="PS50222">
    <property type="entry name" value="EF_HAND_2"/>
    <property type="match status" value="2"/>
</dbReference>
<feature type="domain" description="EF-hand" evidence="10">
    <location>
        <begin position="450"/>
        <end position="485"/>
    </location>
</feature>
<evidence type="ECO:0000256" key="2">
    <source>
        <dbReference type="ARBA" id="ARBA00022771"/>
    </source>
</evidence>
<keyword evidence="12" id="KW-1185">Reference proteome</keyword>
<dbReference type="Gene3D" id="1.10.238.10">
    <property type="entry name" value="EF-hand"/>
    <property type="match status" value="1"/>
</dbReference>
<evidence type="ECO:0000256" key="4">
    <source>
        <dbReference type="ARBA" id="ARBA00022837"/>
    </source>
</evidence>
<dbReference type="AlphaFoldDB" id="A0A9P4USM6"/>
<dbReference type="InterPro" id="IPR052260">
    <property type="entry name" value="Autophagy_Rcpt_SigReg"/>
</dbReference>
<dbReference type="SMART" id="SM00054">
    <property type="entry name" value="EFh"/>
    <property type="match status" value="2"/>
</dbReference>
<dbReference type="EMBL" id="MU003774">
    <property type="protein sequence ID" value="KAF2723826.1"/>
    <property type="molecule type" value="Genomic_DNA"/>
</dbReference>
<dbReference type="CDD" id="cd00051">
    <property type="entry name" value="EFh"/>
    <property type="match status" value="1"/>
</dbReference>
<reference evidence="11" key="1">
    <citation type="journal article" date="2020" name="Stud. Mycol.">
        <title>101 Dothideomycetes genomes: a test case for predicting lifestyles and emergence of pathogens.</title>
        <authorList>
            <person name="Haridas S."/>
            <person name="Albert R."/>
            <person name="Binder M."/>
            <person name="Bloem J."/>
            <person name="Labutti K."/>
            <person name="Salamov A."/>
            <person name="Andreopoulos B."/>
            <person name="Baker S."/>
            <person name="Barry K."/>
            <person name="Bills G."/>
            <person name="Bluhm B."/>
            <person name="Cannon C."/>
            <person name="Castanera R."/>
            <person name="Culley D."/>
            <person name="Daum C."/>
            <person name="Ezra D."/>
            <person name="Gonzalez J."/>
            <person name="Henrissat B."/>
            <person name="Kuo A."/>
            <person name="Liang C."/>
            <person name="Lipzen A."/>
            <person name="Lutzoni F."/>
            <person name="Magnuson J."/>
            <person name="Mondo S."/>
            <person name="Nolan M."/>
            <person name="Ohm R."/>
            <person name="Pangilinan J."/>
            <person name="Park H.-J."/>
            <person name="Ramirez L."/>
            <person name="Alfaro M."/>
            <person name="Sun H."/>
            <person name="Tritt A."/>
            <person name="Yoshinaga Y."/>
            <person name="Zwiers L.-H."/>
            <person name="Turgeon B."/>
            <person name="Goodwin S."/>
            <person name="Spatafora J."/>
            <person name="Crous P."/>
            <person name="Grigoriev I."/>
        </authorList>
    </citation>
    <scope>NUCLEOTIDE SEQUENCE</scope>
    <source>
        <strain evidence="11">CBS 116435</strain>
    </source>
</reference>
<dbReference type="PROSITE" id="PS00018">
    <property type="entry name" value="EF_HAND_1"/>
    <property type="match status" value="2"/>
</dbReference>
<dbReference type="SUPFAM" id="SSF57850">
    <property type="entry name" value="RING/U-box"/>
    <property type="match status" value="1"/>
</dbReference>
<comment type="caution">
    <text evidence="11">The sequence shown here is derived from an EMBL/GenBank/DDBJ whole genome shotgun (WGS) entry which is preliminary data.</text>
</comment>
<evidence type="ECO:0000313" key="12">
    <source>
        <dbReference type="Proteomes" id="UP000799441"/>
    </source>
</evidence>
<feature type="compositionally biased region" description="Polar residues" evidence="7">
    <location>
        <begin position="206"/>
        <end position="216"/>
    </location>
</feature>
<evidence type="ECO:0000313" key="11">
    <source>
        <dbReference type="EMBL" id="KAF2723826.1"/>
    </source>
</evidence>
<evidence type="ECO:0008006" key="13">
    <source>
        <dbReference type="Google" id="ProtNLM"/>
    </source>
</evidence>
<dbReference type="InterPro" id="IPR002048">
    <property type="entry name" value="EF_hand_dom"/>
</dbReference>
<keyword evidence="8" id="KW-1133">Transmembrane helix</keyword>
<dbReference type="SMART" id="SM00291">
    <property type="entry name" value="ZnF_ZZ"/>
    <property type="match status" value="1"/>
</dbReference>
<dbReference type="CDD" id="cd02340">
    <property type="entry name" value="ZZ_NBR1_like"/>
    <property type="match status" value="1"/>
</dbReference>
<sequence>MAPMLDVHRYRPAVIAVTGIAAAASIWAVYTAYNNKPPSTDLRRSNAVRRTRASLGGRPRVTYREPNDVSHLGYVEVSRGDVKILSRIGVDPLPTLGQLVEKFNMLEVSDLRQDIEMQAIYGVLRSAMLATYVDYSGRLEIITTLQGFELIGLVAAYSIEDRNAARAFKQAVSAAVDSSIDPDSRQVDDAFGMIEDDASPRLPRHPTTTMLSNGTNPLLDDLDRDQQMDADGADTESPGTRGRSSAEDRSQGLKKLLYAIAEEEAKRKAFEHRGIACEECGAMPIQGIRYHCLNCPDFDLCSVCESRTVHIPTHVFAKIRIPLPILSQPMKEMPVWYPGDPRKVHSSGPYYAMLQKHLTQVSGYDEPQLDALFDQFCSVANVPYPNDINHIKAAIDRRAFDKAFASDRWSQRSPPSVLYDAMFSFYDTNHDGLIGFEEFVVGIAYLRGPKRFDTLRRALMGYDLDGDGYVDRQDFLRLYRDKFQIHRGFVKDMVECYEGDQTITAMEQLRSTQPISAVFMQEEMPQGETRRRTGKRIDQYGDLQPTEGTRTILDEDDPWRIDKEKPHERLRRNLSRFEELLNGDHASEEARNEANEASVPSVEISALDDDDLIDLGLRSSDARGSKHDRPVNLDVYWFIVEGSLNECLDPIFAQREATDATVESTREERKRWKVEIDKHIQQQKAAEKEMEDGAMFDPLLAIAFDSKFKIEQKPDGEGEGRKPDFGGDMIPTDEHTLSQFEADINNQSLEDLLAAAGYSTDPLDHEGYPISIRNISDDRGDVGSPGTAYTSSTSTSNAFDPTLPQNKPNNIDDVAAEAVGKQEEQRAREESPPGRERLSYLAWHDHEERDILSSRGGPGRLSLDEVEQMCSMDRARELRGLVLAWLEWASF</sequence>
<protein>
    <recommendedName>
        <fullName evidence="13">EF-hand</fullName>
    </recommendedName>
</protein>
<feature type="region of interest" description="Disordered" evidence="7">
    <location>
        <begin position="774"/>
        <end position="810"/>
    </location>
</feature>
<dbReference type="SUPFAM" id="SSF47473">
    <property type="entry name" value="EF-hand"/>
    <property type="match status" value="1"/>
</dbReference>